<organism evidence="2">
    <name type="scientific">Vibrio splendidus</name>
    <dbReference type="NCBI Taxonomy" id="29497"/>
    <lineage>
        <taxon>Bacteria</taxon>
        <taxon>Pseudomonadati</taxon>
        <taxon>Pseudomonadota</taxon>
        <taxon>Gammaproteobacteria</taxon>
        <taxon>Vibrionales</taxon>
        <taxon>Vibrionaceae</taxon>
        <taxon>Vibrio</taxon>
    </lineage>
</organism>
<protein>
    <recommendedName>
        <fullName evidence="3">Molecular chaperone GroEL</fullName>
    </recommendedName>
</protein>
<proteinExistence type="predicted"/>
<reference evidence="2" key="1">
    <citation type="journal article" date="2015" name="MBio">
        <title>Eco-Evolutionary Dynamics of Episomes among Ecologically Cohesive Bacterial Populations.</title>
        <authorList>
            <person name="Xue H."/>
            <person name="Cordero O.X."/>
            <person name="Camas F.M."/>
            <person name="Trimble W."/>
            <person name="Meyer F."/>
            <person name="Guglielmini J."/>
            <person name="Rocha E.P."/>
            <person name="Polz M.F."/>
        </authorList>
    </citation>
    <scope>NUCLEOTIDE SEQUENCE</scope>
    <source>
        <strain evidence="2">FF_145</strain>
    </source>
</reference>
<feature type="region of interest" description="Disordered" evidence="1">
    <location>
        <begin position="1"/>
        <end position="33"/>
    </location>
</feature>
<accession>A0A0H3ZPV2</accession>
<name>A0A0H3ZPV2_VIBSP</name>
<evidence type="ECO:0000313" key="2">
    <source>
        <dbReference type="EMBL" id="AKN38245.1"/>
    </source>
</evidence>
<dbReference type="EMBL" id="KP795572">
    <property type="protein sequence ID" value="AKN38245.1"/>
    <property type="molecule type" value="Genomic_DNA"/>
</dbReference>
<sequence length="79" mass="8862">MSKGKNWDALSKVGHNAALTENKTDDKPVATTKPKHLKVVPTSYFDKHKDLKDTGKTSLDFSAYIIEAIREKLERDSAM</sequence>
<dbReference type="AlphaFoldDB" id="A0A0H3ZPV2"/>
<evidence type="ECO:0000256" key="1">
    <source>
        <dbReference type="SAM" id="MobiDB-lite"/>
    </source>
</evidence>
<evidence type="ECO:0008006" key="3">
    <source>
        <dbReference type="Google" id="ProtNLM"/>
    </source>
</evidence>